<feature type="region of interest" description="Disordered" evidence="1">
    <location>
        <begin position="1"/>
        <end position="95"/>
    </location>
</feature>
<dbReference type="InterPro" id="IPR001810">
    <property type="entry name" value="F-box_dom"/>
</dbReference>
<feature type="compositionally biased region" description="Low complexity" evidence="1">
    <location>
        <begin position="54"/>
        <end position="71"/>
    </location>
</feature>
<proteinExistence type="predicted"/>
<dbReference type="Pfam" id="PF12937">
    <property type="entry name" value="F-box-like"/>
    <property type="match status" value="1"/>
</dbReference>
<sequence length="267" mass="29741">MPPPIDLLHDALYRATSRSRTGEGAPPLSPERLQALHLDEDDQLVEVRTPLPSSPSSAASTPSVSRSSSPSRKSKGGAGKPRRDKAKERAKAEANKNPFDPLIRFPGQVNGRIFGELGVNDLLACGLVCKRWRRSQTMNYTWYLLLQSLTYTTPAERKATYAQSTGLPTWRQGDANQDWAQHFANVMRRDDLESKEADVDENGLTMQEERELKWKQENEASEAGLDKVAMREYYKSLGNKKVKGKSFKGAIRTHEGDGLGDVVTDII</sequence>
<evidence type="ECO:0000259" key="2">
    <source>
        <dbReference type="PROSITE" id="PS50181"/>
    </source>
</evidence>
<dbReference type="EMBL" id="CENE01000008">
    <property type="protein sequence ID" value="CEQ40703.1"/>
    <property type="molecule type" value="Genomic_DNA"/>
</dbReference>
<dbReference type="SUPFAM" id="SSF81383">
    <property type="entry name" value="F-box domain"/>
    <property type="match status" value="1"/>
</dbReference>
<dbReference type="PROSITE" id="PS50181">
    <property type="entry name" value="FBOX"/>
    <property type="match status" value="1"/>
</dbReference>
<dbReference type="Gene3D" id="1.20.1280.50">
    <property type="match status" value="1"/>
</dbReference>
<gene>
    <name evidence="3" type="primary">SPOSA6832_02362</name>
</gene>
<evidence type="ECO:0000256" key="1">
    <source>
        <dbReference type="SAM" id="MobiDB-lite"/>
    </source>
</evidence>
<name>A0A0D6ELY0_SPOSA</name>
<organism evidence="3 4">
    <name type="scientific">Sporidiobolus salmonicolor</name>
    <name type="common">Yeast-like fungus</name>
    <name type="synonym">Sporobolomyces salmonicolor</name>
    <dbReference type="NCBI Taxonomy" id="5005"/>
    <lineage>
        <taxon>Eukaryota</taxon>
        <taxon>Fungi</taxon>
        <taxon>Dikarya</taxon>
        <taxon>Basidiomycota</taxon>
        <taxon>Pucciniomycotina</taxon>
        <taxon>Microbotryomycetes</taxon>
        <taxon>Sporidiobolales</taxon>
        <taxon>Sporidiobolaceae</taxon>
        <taxon>Sporobolomyces</taxon>
    </lineage>
</organism>
<evidence type="ECO:0000313" key="3">
    <source>
        <dbReference type="EMBL" id="CEQ40703.1"/>
    </source>
</evidence>
<dbReference type="OrthoDB" id="6419443at2759"/>
<protein>
    <submittedName>
        <fullName evidence="3">SPOSA6832_02362-mRNA-1:cds</fullName>
    </submittedName>
</protein>
<feature type="domain" description="F-box" evidence="2">
    <location>
        <begin position="99"/>
        <end position="145"/>
    </location>
</feature>
<dbReference type="Proteomes" id="UP000243876">
    <property type="component" value="Unassembled WGS sequence"/>
</dbReference>
<accession>A0A0D6ELY0</accession>
<feature type="compositionally biased region" description="Basic and acidic residues" evidence="1">
    <location>
        <begin position="85"/>
        <end position="94"/>
    </location>
</feature>
<evidence type="ECO:0000313" key="4">
    <source>
        <dbReference type="Proteomes" id="UP000243876"/>
    </source>
</evidence>
<feature type="compositionally biased region" description="Basic residues" evidence="1">
    <location>
        <begin position="72"/>
        <end position="84"/>
    </location>
</feature>
<dbReference type="InterPro" id="IPR036047">
    <property type="entry name" value="F-box-like_dom_sf"/>
</dbReference>
<reference evidence="4" key="1">
    <citation type="submission" date="2015-02" db="EMBL/GenBank/DDBJ databases">
        <authorList>
            <person name="Gon?alves P."/>
        </authorList>
    </citation>
    <scope>NUCLEOTIDE SEQUENCE [LARGE SCALE GENOMIC DNA]</scope>
</reference>
<keyword evidence="4" id="KW-1185">Reference proteome</keyword>
<dbReference type="AlphaFoldDB" id="A0A0D6ELY0"/>